<evidence type="ECO:0000256" key="3">
    <source>
        <dbReference type="ARBA" id="ARBA00022588"/>
    </source>
</evidence>
<dbReference type="SMART" id="SM00020">
    <property type="entry name" value="Tryp_SPc"/>
    <property type="match status" value="1"/>
</dbReference>
<keyword evidence="4 9" id="KW-0732">Signal</keyword>
<sequence length="286" mass="32598">MQIYKAVVIMFLCEIGIVLSNGEELQLPLSIEEEFNQELHHPNELNTNQVRLISESNNLSTDGYDVYPGQFPYHAIVNIKNDREASTTVTSGSLITPNYILTCALGLHKHENTYGFVELGYRYRADRERQQVIDFTRSGINIHPQFTGGSLNNIATIRLEHPVTLNRYVHPIRLPRLSDNRTFEMMEGTAPGRQYNGTMRYLRNQIMSNDDCLMNKQFICTNAYIGGAFCNRMYGAGLVVEDESGPILIGLTNLIYSCSLNNSILYMRLSLLRDWIANSSNYVFDF</sequence>
<reference evidence="11" key="1">
    <citation type="submission" date="2022-10" db="UniProtKB">
        <authorList>
            <consortium name="EnsemblMetazoa"/>
        </authorList>
    </citation>
    <scope>IDENTIFICATION</scope>
    <source>
        <strain evidence="11">SANGQUA</strain>
    </source>
</reference>
<evidence type="ECO:0000256" key="8">
    <source>
        <dbReference type="ARBA" id="ARBA00024195"/>
    </source>
</evidence>
<keyword evidence="6" id="KW-1015">Disulfide bond</keyword>
<evidence type="ECO:0000259" key="10">
    <source>
        <dbReference type="PROSITE" id="PS50240"/>
    </source>
</evidence>
<accession>A0A904A361</accession>
<dbReference type="GO" id="GO:0005576">
    <property type="term" value="C:extracellular region"/>
    <property type="evidence" value="ECO:0007669"/>
    <property type="project" value="UniProtKB-SubCell"/>
</dbReference>
<dbReference type="PANTHER" id="PTHR24256">
    <property type="entry name" value="TRYPTASE-RELATED"/>
    <property type="match status" value="1"/>
</dbReference>
<dbReference type="InterPro" id="IPR051487">
    <property type="entry name" value="Ser/Thr_Proteases_Immune/Dev"/>
</dbReference>
<dbReference type="GO" id="GO:0004252">
    <property type="term" value="F:serine-type endopeptidase activity"/>
    <property type="evidence" value="ECO:0007669"/>
    <property type="project" value="InterPro"/>
</dbReference>
<feature type="chain" id="PRO_5036860163" description="Peptidase S1 domain-containing protein" evidence="9">
    <location>
        <begin position="23"/>
        <end position="286"/>
    </location>
</feature>
<evidence type="ECO:0000256" key="6">
    <source>
        <dbReference type="ARBA" id="ARBA00023157"/>
    </source>
</evidence>
<evidence type="ECO:0000256" key="5">
    <source>
        <dbReference type="ARBA" id="ARBA00022859"/>
    </source>
</evidence>
<dbReference type="Gene3D" id="2.40.10.10">
    <property type="entry name" value="Trypsin-like serine proteases"/>
    <property type="match status" value="1"/>
</dbReference>
<dbReference type="Pfam" id="PF00089">
    <property type="entry name" value="Trypsin"/>
    <property type="match status" value="1"/>
</dbReference>
<evidence type="ECO:0000313" key="12">
    <source>
        <dbReference type="Proteomes" id="UP000076407"/>
    </source>
</evidence>
<evidence type="ECO:0000256" key="2">
    <source>
        <dbReference type="ARBA" id="ARBA00022525"/>
    </source>
</evidence>
<feature type="signal peptide" evidence="9">
    <location>
        <begin position="1"/>
        <end position="22"/>
    </location>
</feature>
<comment type="subcellular location">
    <subcellularLocation>
        <location evidence="1">Secreted</location>
    </subcellularLocation>
</comment>
<keyword evidence="5" id="KW-0391">Immunity</keyword>
<keyword evidence="2" id="KW-0964">Secreted</keyword>
<dbReference type="SUPFAM" id="SSF50494">
    <property type="entry name" value="Trypsin-like serine proteases"/>
    <property type="match status" value="1"/>
</dbReference>
<dbReference type="PROSITE" id="PS50240">
    <property type="entry name" value="TRYPSIN_DOM"/>
    <property type="match status" value="1"/>
</dbReference>
<organism evidence="11 12">
    <name type="scientific">Anopheles quadriannulatus</name>
    <name type="common">Mosquito</name>
    <dbReference type="NCBI Taxonomy" id="34691"/>
    <lineage>
        <taxon>Eukaryota</taxon>
        <taxon>Metazoa</taxon>
        <taxon>Ecdysozoa</taxon>
        <taxon>Arthropoda</taxon>
        <taxon>Hexapoda</taxon>
        <taxon>Insecta</taxon>
        <taxon>Pterygota</taxon>
        <taxon>Neoptera</taxon>
        <taxon>Endopterygota</taxon>
        <taxon>Diptera</taxon>
        <taxon>Nematocera</taxon>
        <taxon>Culicoidea</taxon>
        <taxon>Culicidae</taxon>
        <taxon>Anophelinae</taxon>
        <taxon>Anopheles</taxon>
    </lineage>
</organism>
<dbReference type="InterPro" id="IPR043504">
    <property type="entry name" value="Peptidase_S1_PA_chymotrypsin"/>
</dbReference>
<dbReference type="InterPro" id="IPR009003">
    <property type="entry name" value="Peptidase_S1_PA"/>
</dbReference>
<protein>
    <recommendedName>
        <fullName evidence="10">Peptidase S1 domain-containing protein</fullName>
    </recommendedName>
</protein>
<dbReference type="Proteomes" id="UP000076407">
    <property type="component" value="Unassembled WGS sequence"/>
</dbReference>
<dbReference type="GO" id="GO:0006508">
    <property type="term" value="P:proteolysis"/>
    <property type="evidence" value="ECO:0007669"/>
    <property type="project" value="InterPro"/>
</dbReference>
<evidence type="ECO:0000256" key="1">
    <source>
        <dbReference type="ARBA" id="ARBA00004613"/>
    </source>
</evidence>
<dbReference type="EnsemblMetazoa" id="AQUA017330-RA">
    <property type="protein sequence ID" value="AQUA017330-PA"/>
    <property type="gene ID" value="AQUA017330"/>
</dbReference>
<proteinExistence type="inferred from homology"/>
<dbReference type="InterPro" id="IPR001254">
    <property type="entry name" value="Trypsin_dom"/>
</dbReference>
<keyword evidence="12" id="KW-1185">Reference proteome</keyword>
<dbReference type="AlphaFoldDB" id="A0A904A361"/>
<comment type="similarity">
    <text evidence="8">Belongs to the peptidase S1 family. CLIP subfamily.</text>
</comment>
<evidence type="ECO:0000256" key="4">
    <source>
        <dbReference type="ARBA" id="ARBA00022729"/>
    </source>
</evidence>
<evidence type="ECO:0000256" key="9">
    <source>
        <dbReference type="SAM" id="SignalP"/>
    </source>
</evidence>
<keyword evidence="7" id="KW-0325">Glycoprotein</keyword>
<evidence type="ECO:0000313" key="11">
    <source>
        <dbReference type="EnsemblMetazoa" id="AQUA017330-PA"/>
    </source>
</evidence>
<feature type="domain" description="Peptidase S1" evidence="10">
    <location>
        <begin position="60"/>
        <end position="281"/>
    </location>
</feature>
<name>A0A904A361_ANOQN</name>
<keyword evidence="3" id="KW-0399">Innate immunity</keyword>
<evidence type="ECO:0000256" key="7">
    <source>
        <dbReference type="ARBA" id="ARBA00023180"/>
    </source>
</evidence>
<dbReference type="GO" id="GO:0045087">
    <property type="term" value="P:innate immune response"/>
    <property type="evidence" value="ECO:0007669"/>
    <property type="project" value="UniProtKB-KW"/>
</dbReference>